<dbReference type="EMBL" id="JACHGW010000001">
    <property type="protein sequence ID" value="MBB6048296.1"/>
    <property type="molecule type" value="Genomic_DNA"/>
</dbReference>
<name>A0A7W9SKH3_ARMRO</name>
<dbReference type="RefSeq" id="WP_184191760.1">
    <property type="nucleotide sequence ID" value="NZ_JACHGW010000001.1"/>
</dbReference>
<reference evidence="1 2" key="1">
    <citation type="submission" date="2020-08" db="EMBL/GenBank/DDBJ databases">
        <title>Genomic Encyclopedia of Type Strains, Phase IV (KMG-IV): sequencing the most valuable type-strain genomes for metagenomic binning, comparative biology and taxonomic classification.</title>
        <authorList>
            <person name="Goeker M."/>
        </authorList>
    </citation>
    <scope>NUCLEOTIDE SEQUENCE [LARGE SCALE GENOMIC DNA]</scope>
    <source>
        <strain evidence="1 2">DSM 23562</strain>
    </source>
</reference>
<organism evidence="1 2">
    <name type="scientific">Armatimonas rosea</name>
    <dbReference type="NCBI Taxonomy" id="685828"/>
    <lineage>
        <taxon>Bacteria</taxon>
        <taxon>Bacillati</taxon>
        <taxon>Armatimonadota</taxon>
        <taxon>Armatimonadia</taxon>
        <taxon>Armatimonadales</taxon>
        <taxon>Armatimonadaceae</taxon>
        <taxon>Armatimonas</taxon>
    </lineage>
</organism>
<evidence type="ECO:0000313" key="1">
    <source>
        <dbReference type="EMBL" id="MBB6048296.1"/>
    </source>
</evidence>
<gene>
    <name evidence="1" type="ORF">HNQ39_000058</name>
</gene>
<accession>A0A7W9SKH3</accession>
<comment type="caution">
    <text evidence="1">The sequence shown here is derived from an EMBL/GenBank/DDBJ whole genome shotgun (WGS) entry which is preliminary data.</text>
</comment>
<sequence>MTLTTTSLDTPHADVSALNTLSLRERLAWLRALDAQTPCGSLLVLSVIELHQPVEGLYSLTPQELRAYFASGYELTLLSSEPCPHGIEHRFFLVKQNSLSPIMITEALRRLFPSTPSGT</sequence>
<protein>
    <submittedName>
        <fullName evidence="1">Uncharacterized protein</fullName>
    </submittedName>
</protein>
<dbReference type="Proteomes" id="UP000520814">
    <property type="component" value="Unassembled WGS sequence"/>
</dbReference>
<dbReference type="AlphaFoldDB" id="A0A7W9SKH3"/>
<keyword evidence="2" id="KW-1185">Reference proteome</keyword>
<proteinExistence type="predicted"/>
<evidence type="ECO:0000313" key="2">
    <source>
        <dbReference type="Proteomes" id="UP000520814"/>
    </source>
</evidence>